<dbReference type="Proteomes" id="UP000245626">
    <property type="component" value="Unassembled WGS sequence"/>
</dbReference>
<sequence length="1259" mass="139823">MTPAPTTTANLKPAYPTGFPAVKPAFCRAESQTSLPAESVPLIDLYSGSEDVESSRDALKREIIRGLKGSDRIMVPGRENDPEDLKFAYKRTLPTTILYDEKGLILYDKLTFAPEYYLFNAELEILKQYGSEIALRIFGHQTQPTSSLVGSCDSEIHRKNRIPFDDQGHAPDGSPHIKREDPKGKVVKEKWGDDRVGKHNGGVNAEEGMDAVRCTSVGSLVELGAGSLRKTTHLIRALANLPNSGRGPSVNYYALDLDKSELVRTLEELRLQECTTKDQGQWTVLDGKVALHGMWSTYDAGLDFIGRGGLSNGRNEEEGQRCLMWLGSSIGNFDRKSAADFLAKTASSSLRAGDTMLISIDRRNKPTDVALAYNDPAGLTRDFIMNGIDNADGILGGGVLDRSKFEYYDRYNSREGRHESYYRSKVAQEIHLPGEDKPIFLDEDELLHMECSYKYSEREALDIFDYAGLRVIQKWTDKASRYDVWLVERPQFHFSNSKPSTFVSEGPRVHAEGADRRTDDGWANSGVDHRAQVAPRMGLPSLDDWDNLWKAWDTVTLTMIPREMLHEKPIDLRHLCLFYIGHIPAFLDIHVSTYLEEPHTNERFSSIFERGIDPHVDDQTKCNPHSVVPARLEDWPTLEEILEYKDRVAARVRKIYANIASGKVMLNRRLARMLWMTHEHKALHLETLLYMLSQSPKTLHPKGFAAPDWPTLARGWETAFDRQGGTKALEQLVNFDAGTVILGHDDDDSQDFDIIAKEPSADVDDLNKQLGSPEFGWDNEHPQRAVETGAFSIMVAPISNSQYAEFLLATGSRDIPQSWIDLTDVEEGMNEFHVRTVYGPVSMKVAKHWPVQASGNQLSAYAKWRGGRLPTQAELRRFLDSPPEVILLDIAPTDQSTAQIGTDGAGDLELKPPVRGSAAKYVPREQQSEEDLKWMREALKMAEEAAANNEVPVGGVFVRNGEVIAKGRNRTNELMNATRHAELEAIDHILSVLPPASGNFALNPHSCPAGDNPFKDTTLYVTIEPCIMCGSALRQIGIGRVVFGAGNERFGGNGSVIGLHDDDALISSPSYEAVGGYLRDEAIMVLRKFYITENTNAPNPLSKARRVLKTEIQPPGVSMHGPSVAPSKSGTGNPASARRKLENPSQARAAPCANVGFRNWHPVPAQLPRFDLDGTLLPGHNGGVWEWTSTPFMDYEGFRPSALYPGYSADFFDGKHSVVLGGSWATVPWIAGRRSVCNSYQAAYPYIFGGARVVFDRAA</sequence>
<name>A0ACD0NVB0_9BASI</name>
<proteinExistence type="predicted"/>
<organism evidence="1 2">
    <name type="scientific">Violaceomyces palustris</name>
    <dbReference type="NCBI Taxonomy" id="1673888"/>
    <lineage>
        <taxon>Eukaryota</taxon>
        <taxon>Fungi</taxon>
        <taxon>Dikarya</taxon>
        <taxon>Basidiomycota</taxon>
        <taxon>Ustilaginomycotina</taxon>
        <taxon>Ustilaginomycetes</taxon>
        <taxon>Violaceomycetales</taxon>
        <taxon>Violaceomycetaceae</taxon>
        <taxon>Violaceomyces</taxon>
    </lineage>
</organism>
<evidence type="ECO:0000313" key="1">
    <source>
        <dbReference type="EMBL" id="PWN49665.1"/>
    </source>
</evidence>
<dbReference type="EMBL" id="KZ820020">
    <property type="protein sequence ID" value="PWN49665.1"/>
    <property type="molecule type" value="Genomic_DNA"/>
</dbReference>
<accession>A0ACD0NVB0</accession>
<protein>
    <submittedName>
        <fullName evidence="1">Uncharacterized protein</fullName>
    </submittedName>
</protein>
<evidence type="ECO:0000313" key="2">
    <source>
        <dbReference type="Proteomes" id="UP000245626"/>
    </source>
</evidence>
<reference evidence="1 2" key="1">
    <citation type="journal article" date="2018" name="Mol. Biol. Evol.">
        <title>Broad Genomic Sampling Reveals a Smut Pathogenic Ancestry of the Fungal Clade Ustilaginomycotina.</title>
        <authorList>
            <person name="Kijpornyongpan T."/>
            <person name="Mondo S.J."/>
            <person name="Barry K."/>
            <person name="Sandor L."/>
            <person name="Lee J."/>
            <person name="Lipzen A."/>
            <person name="Pangilinan J."/>
            <person name="LaButti K."/>
            <person name="Hainaut M."/>
            <person name="Henrissat B."/>
            <person name="Grigoriev I.V."/>
            <person name="Spatafora J.W."/>
            <person name="Aime M.C."/>
        </authorList>
    </citation>
    <scope>NUCLEOTIDE SEQUENCE [LARGE SCALE GENOMIC DNA]</scope>
    <source>
        <strain evidence="1 2">SA 807</strain>
    </source>
</reference>
<gene>
    <name evidence="1" type="ORF">IE53DRAFT_317214</name>
</gene>
<keyword evidence="2" id="KW-1185">Reference proteome</keyword>